<dbReference type="GO" id="GO:0008713">
    <property type="term" value="F:ADP-heptose-lipopolysaccharide heptosyltransferase activity"/>
    <property type="evidence" value="ECO:0007669"/>
    <property type="project" value="TreeGrafter"/>
</dbReference>
<dbReference type="PANTHER" id="PTHR30160:SF22">
    <property type="entry name" value="LIPOPOLYSACCHARIDE CORE BIOSYNTHESIS PROTEIN"/>
    <property type="match status" value="1"/>
</dbReference>
<comment type="caution">
    <text evidence="3">The sequence shown here is derived from an EMBL/GenBank/DDBJ whole genome shotgun (WGS) entry which is preliminary data.</text>
</comment>
<dbReference type="RefSeq" id="WP_205106990.1">
    <property type="nucleotide sequence ID" value="NZ_JACJJL010000001.1"/>
</dbReference>
<dbReference type="EMBL" id="JACJJL010000001">
    <property type="protein sequence ID" value="MBM6660332.1"/>
    <property type="molecule type" value="Genomic_DNA"/>
</dbReference>
<sequence length="361" mass="41246">MKKEHILIMRFSSLGDVAMTVPVVYSLAKAYPDVRITVLSKGYARAFFEDLAPNVSFMEADVKHEYHGIRGLNALYRRLTAKNFTAIADFHDVLRSEYLRMRFNVERYRVAHIDKHRRLRKQLTAQHHKRLEQLPTPFKNYADTLARLGYPVTLGFRSIFPEEGGNLNLLPAVIGPKKNYEQWIGIAPFAAHQGKVYPERLMRQVIGMVVGRFPSARLFLFGRGQEEERTFDKWCAEEPRCVNVSRHLEAMQQELILMSHLDLMLSMDSANMHLASIVGTPVVSVWGATHPAAGFMGWNQAADRAVQIDLPCRPCSIYGNKPCLRGDYACMKNIPPEQIVERMAFVLAKTRASEKALRERE</sequence>
<protein>
    <submittedName>
        <fullName evidence="3">Glycosyltransferase family 9 protein</fullName>
    </submittedName>
</protein>
<organism evidence="3 4">
    <name type="scientific">Marseilla massiliensis</name>
    <dbReference type="NCBI Taxonomy" id="1841864"/>
    <lineage>
        <taxon>Bacteria</taxon>
        <taxon>Pseudomonadati</taxon>
        <taxon>Bacteroidota</taxon>
        <taxon>Bacteroidia</taxon>
        <taxon>Bacteroidales</taxon>
        <taxon>Prevotellaceae</taxon>
        <taxon>Marseilla</taxon>
    </lineage>
</organism>
<keyword evidence="4" id="KW-1185">Reference proteome</keyword>
<dbReference type="InterPro" id="IPR002201">
    <property type="entry name" value="Glyco_trans_9"/>
</dbReference>
<evidence type="ECO:0000256" key="2">
    <source>
        <dbReference type="ARBA" id="ARBA00022679"/>
    </source>
</evidence>
<name>A0A938WJT6_9BACT</name>
<evidence type="ECO:0000313" key="4">
    <source>
        <dbReference type="Proteomes" id="UP000764045"/>
    </source>
</evidence>
<dbReference type="SUPFAM" id="SSF53756">
    <property type="entry name" value="UDP-Glycosyltransferase/glycogen phosphorylase"/>
    <property type="match status" value="1"/>
</dbReference>
<proteinExistence type="predicted"/>
<gene>
    <name evidence="3" type="ORF">H6B30_00935</name>
</gene>
<evidence type="ECO:0000256" key="1">
    <source>
        <dbReference type="ARBA" id="ARBA00022676"/>
    </source>
</evidence>
<dbReference type="Pfam" id="PF01075">
    <property type="entry name" value="Glyco_transf_9"/>
    <property type="match status" value="1"/>
</dbReference>
<dbReference type="PANTHER" id="PTHR30160">
    <property type="entry name" value="TETRAACYLDISACCHARIDE 4'-KINASE-RELATED"/>
    <property type="match status" value="1"/>
</dbReference>
<dbReference type="CDD" id="cd03789">
    <property type="entry name" value="GT9_LPS_heptosyltransferase"/>
    <property type="match status" value="1"/>
</dbReference>
<dbReference type="GO" id="GO:0009244">
    <property type="term" value="P:lipopolysaccharide core region biosynthetic process"/>
    <property type="evidence" value="ECO:0007669"/>
    <property type="project" value="TreeGrafter"/>
</dbReference>
<reference evidence="3 4" key="1">
    <citation type="journal article" date="2021" name="Sci. Rep.">
        <title>The distribution of antibiotic resistance genes in chicken gut microbiota commensals.</title>
        <authorList>
            <person name="Juricova H."/>
            <person name="Matiasovicova J."/>
            <person name="Kubasova T."/>
            <person name="Cejkova D."/>
            <person name="Rychlik I."/>
        </authorList>
    </citation>
    <scope>NUCLEOTIDE SEQUENCE [LARGE SCALE GENOMIC DNA]</scope>
    <source>
        <strain evidence="3 4">An819</strain>
    </source>
</reference>
<dbReference type="Gene3D" id="3.40.50.2000">
    <property type="entry name" value="Glycogen Phosphorylase B"/>
    <property type="match status" value="2"/>
</dbReference>
<keyword evidence="1" id="KW-0328">Glycosyltransferase</keyword>
<dbReference type="InterPro" id="IPR051199">
    <property type="entry name" value="LPS_LOS_Heptosyltrfase"/>
</dbReference>
<keyword evidence="2" id="KW-0808">Transferase</keyword>
<dbReference type="GO" id="GO:0005829">
    <property type="term" value="C:cytosol"/>
    <property type="evidence" value="ECO:0007669"/>
    <property type="project" value="TreeGrafter"/>
</dbReference>
<accession>A0A938WJT6</accession>
<evidence type="ECO:0000313" key="3">
    <source>
        <dbReference type="EMBL" id="MBM6660332.1"/>
    </source>
</evidence>
<dbReference type="AlphaFoldDB" id="A0A938WJT6"/>
<dbReference type="Proteomes" id="UP000764045">
    <property type="component" value="Unassembled WGS sequence"/>
</dbReference>